<accession>A0A1I0Y112</accession>
<evidence type="ECO:0000259" key="6">
    <source>
        <dbReference type="PROSITE" id="PS51123"/>
    </source>
</evidence>
<dbReference type="RefSeq" id="WP_092065681.1">
    <property type="nucleotide sequence ID" value="NZ_FOJU01000004.1"/>
</dbReference>
<keyword evidence="2 4" id="KW-0472">Membrane</keyword>
<feature type="signal peptide" evidence="5">
    <location>
        <begin position="1"/>
        <end position="17"/>
    </location>
</feature>
<name>A0A1I0Y112_9RHOB</name>
<feature type="chain" id="PRO_5011755661" evidence="5">
    <location>
        <begin position="18"/>
        <end position="303"/>
    </location>
</feature>
<gene>
    <name evidence="7" type="ORF">SAMN05421688_2660</name>
</gene>
<evidence type="ECO:0000256" key="1">
    <source>
        <dbReference type="ARBA" id="ARBA00004442"/>
    </source>
</evidence>
<protein>
    <submittedName>
        <fullName evidence="7">OmpA-OmpF porin, OOP family</fullName>
    </submittedName>
</protein>
<dbReference type="EMBL" id="FOJU01000004">
    <property type="protein sequence ID" value="SFB06168.1"/>
    <property type="molecule type" value="Genomic_DNA"/>
</dbReference>
<dbReference type="InterPro" id="IPR006664">
    <property type="entry name" value="OMP_bac"/>
</dbReference>
<proteinExistence type="predicted"/>
<dbReference type="GO" id="GO:0009279">
    <property type="term" value="C:cell outer membrane"/>
    <property type="evidence" value="ECO:0007669"/>
    <property type="project" value="UniProtKB-SubCell"/>
</dbReference>
<dbReference type="Pfam" id="PF00691">
    <property type="entry name" value="OmpA"/>
    <property type="match status" value="1"/>
</dbReference>
<dbReference type="SUPFAM" id="SSF103088">
    <property type="entry name" value="OmpA-like"/>
    <property type="match status" value="1"/>
</dbReference>
<keyword evidence="8" id="KW-1185">Reference proteome</keyword>
<feature type="domain" description="OmpA-like" evidence="6">
    <location>
        <begin position="185"/>
        <end position="303"/>
    </location>
</feature>
<comment type="subcellular location">
    <subcellularLocation>
        <location evidence="1">Cell outer membrane</location>
    </subcellularLocation>
</comment>
<dbReference type="STRING" id="871651.SAMN05421688_2660"/>
<keyword evidence="5" id="KW-0732">Signal</keyword>
<evidence type="ECO:0000313" key="8">
    <source>
        <dbReference type="Proteomes" id="UP000198796"/>
    </source>
</evidence>
<dbReference type="PANTHER" id="PTHR30329">
    <property type="entry name" value="STATOR ELEMENT OF FLAGELLAR MOTOR COMPLEX"/>
    <property type="match status" value="1"/>
</dbReference>
<keyword evidence="3" id="KW-0998">Cell outer membrane</keyword>
<dbReference type="Proteomes" id="UP000198796">
    <property type="component" value="Unassembled WGS sequence"/>
</dbReference>
<dbReference type="InterPro" id="IPR050330">
    <property type="entry name" value="Bact_OuterMem_StrucFunc"/>
</dbReference>
<evidence type="ECO:0000313" key="7">
    <source>
        <dbReference type="EMBL" id="SFB06168.1"/>
    </source>
</evidence>
<dbReference type="PANTHER" id="PTHR30329:SF21">
    <property type="entry name" value="LIPOPROTEIN YIAD-RELATED"/>
    <property type="match status" value="1"/>
</dbReference>
<dbReference type="CDD" id="cd07185">
    <property type="entry name" value="OmpA_C-like"/>
    <property type="match status" value="1"/>
</dbReference>
<sequence length="303" mass="32603">MMHRLALVLIFLGGATAALDLPAGAELVEEVRRSPGSYMLPTGTAKNGVVPTEPVDGNILRQVWQLPRAQTALLPLLRGIEAQLGAEGYETIFDCAATACGGFDFRFGIEVARPPDMIVNLRTFRFLAMRNTSMRSAATLLVSRTPERLYLQIVTVSPPDDPSQAIEVAENPETPAPGGDVIALLRRNGHVVLSDLVFESGGTQLGEGKLRSLETLAGYLNQDPVRRIALVGHTDSVGSIDANTALSRRRAEAVRARLLQRYDVAAEQVTARGVGLLSPYASNATPEGREQNRRVEAVLLAGE</sequence>
<dbReference type="PROSITE" id="PS51123">
    <property type="entry name" value="OMPA_2"/>
    <property type="match status" value="1"/>
</dbReference>
<dbReference type="OrthoDB" id="9792021at2"/>
<evidence type="ECO:0000256" key="5">
    <source>
        <dbReference type="SAM" id="SignalP"/>
    </source>
</evidence>
<dbReference type="Gene3D" id="3.30.1330.60">
    <property type="entry name" value="OmpA-like domain"/>
    <property type="match status" value="1"/>
</dbReference>
<evidence type="ECO:0000256" key="3">
    <source>
        <dbReference type="ARBA" id="ARBA00023237"/>
    </source>
</evidence>
<dbReference type="AlphaFoldDB" id="A0A1I0Y112"/>
<evidence type="ECO:0000256" key="2">
    <source>
        <dbReference type="ARBA" id="ARBA00023136"/>
    </source>
</evidence>
<dbReference type="InterPro" id="IPR006665">
    <property type="entry name" value="OmpA-like"/>
</dbReference>
<organism evidence="7 8">
    <name type="scientific">Poseidonocella pacifica</name>
    <dbReference type="NCBI Taxonomy" id="871651"/>
    <lineage>
        <taxon>Bacteria</taxon>
        <taxon>Pseudomonadati</taxon>
        <taxon>Pseudomonadota</taxon>
        <taxon>Alphaproteobacteria</taxon>
        <taxon>Rhodobacterales</taxon>
        <taxon>Roseobacteraceae</taxon>
        <taxon>Poseidonocella</taxon>
    </lineage>
</organism>
<reference evidence="7 8" key="1">
    <citation type="submission" date="2016-10" db="EMBL/GenBank/DDBJ databases">
        <authorList>
            <person name="de Groot N.N."/>
        </authorList>
    </citation>
    <scope>NUCLEOTIDE SEQUENCE [LARGE SCALE GENOMIC DNA]</scope>
    <source>
        <strain evidence="7 8">DSM 29316</strain>
    </source>
</reference>
<evidence type="ECO:0000256" key="4">
    <source>
        <dbReference type="PROSITE-ProRule" id="PRU00473"/>
    </source>
</evidence>
<dbReference type="PRINTS" id="PR01021">
    <property type="entry name" value="OMPADOMAIN"/>
</dbReference>
<dbReference type="InterPro" id="IPR036737">
    <property type="entry name" value="OmpA-like_sf"/>
</dbReference>